<accession>A0A914XD75</accession>
<evidence type="ECO:0000313" key="2">
    <source>
        <dbReference type="Proteomes" id="UP000887566"/>
    </source>
</evidence>
<organism evidence="2 3">
    <name type="scientific">Plectus sambesii</name>
    <dbReference type="NCBI Taxonomy" id="2011161"/>
    <lineage>
        <taxon>Eukaryota</taxon>
        <taxon>Metazoa</taxon>
        <taxon>Ecdysozoa</taxon>
        <taxon>Nematoda</taxon>
        <taxon>Chromadorea</taxon>
        <taxon>Plectida</taxon>
        <taxon>Plectina</taxon>
        <taxon>Plectoidea</taxon>
        <taxon>Plectidae</taxon>
        <taxon>Plectus</taxon>
    </lineage>
</organism>
<dbReference type="Proteomes" id="UP000887566">
    <property type="component" value="Unplaced"/>
</dbReference>
<sequence>MPSSPVPCVQEESSDSNTNDFKPPKKITKFVTKCIVKEEIKRSSLYYNDHLLHCFRMAWVQAQSVALDQLC</sequence>
<protein>
    <submittedName>
        <fullName evidence="3">Uncharacterized protein</fullName>
    </submittedName>
</protein>
<evidence type="ECO:0000313" key="3">
    <source>
        <dbReference type="WBParaSite" id="PSAMB.scaffold711size43042.g8123.t1"/>
    </source>
</evidence>
<dbReference type="AlphaFoldDB" id="A0A914XD75"/>
<feature type="region of interest" description="Disordered" evidence="1">
    <location>
        <begin position="1"/>
        <end position="22"/>
    </location>
</feature>
<proteinExistence type="predicted"/>
<evidence type="ECO:0000256" key="1">
    <source>
        <dbReference type="SAM" id="MobiDB-lite"/>
    </source>
</evidence>
<dbReference type="WBParaSite" id="PSAMB.scaffold711size43042.g8123.t1">
    <property type="protein sequence ID" value="PSAMB.scaffold711size43042.g8123.t1"/>
    <property type="gene ID" value="PSAMB.scaffold711size43042.g8123"/>
</dbReference>
<reference evidence="3" key="1">
    <citation type="submission" date="2022-11" db="UniProtKB">
        <authorList>
            <consortium name="WormBaseParasite"/>
        </authorList>
    </citation>
    <scope>IDENTIFICATION</scope>
</reference>
<name>A0A914XD75_9BILA</name>
<keyword evidence="2" id="KW-1185">Reference proteome</keyword>